<dbReference type="Proteomes" id="UP000714380">
    <property type="component" value="Unassembled WGS sequence"/>
</dbReference>
<gene>
    <name evidence="1" type="ORF">I9W95_10600</name>
</gene>
<protein>
    <recommendedName>
        <fullName evidence="3">Autotransporter domain-containing protein</fullName>
    </recommendedName>
</protein>
<evidence type="ECO:0000313" key="1">
    <source>
        <dbReference type="EMBL" id="MCA6064056.1"/>
    </source>
</evidence>
<proteinExistence type="predicted"/>
<dbReference type="RefSeq" id="WP_225674651.1">
    <property type="nucleotide sequence ID" value="NZ_JAEDAH010000051.1"/>
</dbReference>
<dbReference type="EMBL" id="JAEDAH010000051">
    <property type="protein sequence ID" value="MCA6064056.1"/>
    <property type="molecule type" value="Genomic_DNA"/>
</dbReference>
<accession>A0ABS7ZQR2</accession>
<comment type="caution">
    <text evidence="1">The sequence shown here is derived from an EMBL/GenBank/DDBJ whole genome shotgun (WGS) entry which is preliminary data.</text>
</comment>
<keyword evidence="2" id="KW-1185">Reference proteome</keyword>
<sequence length="319" mass="35433">MQVLAFSEPVSVSDMASGWDNGFRPGRYAYADARYELATRYQAVTVGYLRRELFDFTFSRGTSEYYYQLETGTDNDEPYQLQLDADAFSARGFYLAYEIPVADWSISPKISVFRMDHYQFGSLSGQAQGDEATVALSYYFDQDEILDFPTDGSLGEGFSADVEPGTGYSVDLSLGGQYLSYSVSAEVRDLWSYLSFPVAARTTGCVNIAADENVSCPSSGGRSEEIDFSVSIKPTVSFLVQRQDKGLRVEGFLHDRIRRAAIGYGADTPYGNMWGAAYTTRQLGVGWQGRFGQISLATDDYRLSKARDVELNASLVLNW</sequence>
<name>A0ABS7ZQR2_9GAMM</name>
<evidence type="ECO:0008006" key="3">
    <source>
        <dbReference type="Google" id="ProtNLM"/>
    </source>
</evidence>
<evidence type="ECO:0000313" key="2">
    <source>
        <dbReference type="Proteomes" id="UP000714380"/>
    </source>
</evidence>
<organism evidence="1 2">
    <name type="scientific">Thalassolituus marinus</name>
    <dbReference type="NCBI Taxonomy" id="671053"/>
    <lineage>
        <taxon>Bacteria</taxon>
        <taxon>Pseudomonadati</taxon>
        <taxon>Pseudomonadota</taxon>
        <taxon>Gammaproteobacteria</taxon>
        <taxon>Oceanospirillales</taxon>
        <taxon>Oceanospirillaceae</taxon>
        <taxon>Thalassolituus</taxon>
    </lineage>
</organism>
<reference evidence="1 2" key="1">
    <citation type="submission" date="2020-12" db="EMBL/GenBank/DDBJ databases">
        <title>Novel Thalassolituus-related marine hydrocarbonoclastic bacteria mediated algae-derived hydrocarbons mineralization in twilight zone of the northern South China Sea.</title>
        <authorList>
            <person name="Dong C."/>
        </authorList>
    </citation>
    <scope>NUCLEOTIDE SEQUENCE [LARGE SCALE GENOMIC DNA]</scope>
    <source>
        <strain evidence="1 2">IMCC1826</strain>
    </source>
</reference>